<dbReference type="PRINTS" id="PR00834">
    <property type="entry name" value="PROTEASES2C"/>
</dbReference>
<gene>
    <name evidence="2" type="ORF">AS189_08360</name>
</gene>
<evidence type="ECO:0000256" key="1">
    <source>
        <dbReference type="SAM" id="MobiDB-lite"/>
    </source>
</evidence>
<dbReference type="Proteomes" id="UP000059574">
    <property type="component" value="Chromosome"/>
</dbReference>
<sequence>MNVPQARCWRSGTVIVLSAIMVLGTGCDIADTLTHSAPGSGGSSQGQVSTPAEPTTSAAPPPSWPETFRSLRPGVARVSVTGCDFASVGSGFQVDDTHIVTAAHVVEGVAGITVGINGQVVTATIQGMNKAEDVALLETAAPITGHNFTFAVEDPPEGTSIGVLGFPQGENFTAVTGAISALNVQNGPAFDGTGHILQTAAAINGGNSGGPVVSIDGNVVGIVRSTRTGVLANGQVYKQSFQGTNYVSSGASAAKVVASWWQTPAPVSLARCDNTGVATNNQITVKVETPDERGIQVAQSLLIHGQAINSGAYQMAYNIFTPLAQAEQHGYLEWSKDLDTSYWQRIDIASIASTGDGSIVANASLRTSQDPAQSVDGLQSCTVWHMKYTMEWSIAWWEISNVDTTAPAEPC</sequence>
<dbReference type="AlphaFoldDB" id="A0A0S2LYG8"/>
<dbReference type="RefSeq" id="WP_062287440.1">
    <property type="nucleotide sequence ID" value="NZ_CP013200.1"/>
</dbReference>
<dbReference type="PANTHER" id="PTHR43019">
    <property type="entry name" value="SERINE ENDOPROTEASE DEGS"/>
    <property type="match status" value="1"/>
</dbReference>
<evidence type="ECO:0008006" key="4">
    <source>
        <dbReference type="Google" id="ProtNLM"/>
    </source>
</evidence>
<accession>A0A0S2LYG8</accession>
<evidence type="ECO:0000313" key="3">
    <source>
        <dbReference type="Proteomes" id="UP000059574"/>
    </source>
</evidence>
<dbReference type="InterPro" id="IPR009003">
    <property type="entry name" value="Peptidase_S1_PA"/>
</dbReference>
<feature type="region of interest" description="Disordered" evidence="1">
    <location>
        <begin position="36"/>
        <end position="65"/>
    </location>
</feature>
<dbReference type="PANTHER" id="PTHR43019:SF23">
    <property type="entry name" value="PROTEASE DO-LIKE 5, CHLOROPLASTIC"/>
    <property type="match status" value="1"/>
</dbReference>
<dbReference type="InterPro" id="IPR001940">
    <property type="entry name" value="Peptidase_S1C"/>
</dbReference>
<dbReference type="GO" id="GO:0004252">
    <property type="term" value="F:serine-type endopeptidase activity"/>
    <property type="evidence" value="ECO:0007669"/>
    <property type="project" value="InterPro"/>
</dbReference>
<dbReference type="SUPFAM" id="SSF50494">
    <property type="entry name" value="Trypsin-like serine proteases"/>
    <property type="match status" value="1"/>
</dbReference>
<name>A0A0S2LYG8_9MICC</name>
<reference evidence="3" key="1">
    <citation type="submission" date="2015-11" db="EMBL/GenBank/DDBJ databases">
        <authorList>
            <person name="Kumar R."/>
            <person name="Singh D."/>
            <person name="Swarnkar M.K."/>
            <person name="Singh A.K."/>
            <person name="Kumar S."/>
        </authorList>
    </citation>
    <scope>NUCLEOTIDE SEQUENCE [LARGE SCALE GENOMIC DNA]</scope>
    <source>
        <strain evidence="3">ERGS4:06</strain>
    </source>
</reference>
<dbReference type="OrthoDB" id="9766361at2"/>
<dbReference type="GO" id="GO:0006508">
    <property type="term" value="P:proteolysis"/>
    <property type="evidence" value="ECO:0007669"/>
    <property type="project" value="InterPro"/>
</dbReference>
<dbReference type="EMBL" id="CP013200">
    <property type="protein sequence ID" value="ALO66500.1"/>
    <property type="molecule type" value="Genomic_DNA"/>
</dbReference>
<dbReference type="InterPro" id="IPR043504">
    <property type="entry name" value="Peptidase_S1_PA_chymotrypsin"/>
</dbReference>
<dbReference type="Gene3D" id="2.40.10.10">
    <property type="entry name" value="Trypsin-like serine proteases"/>
    <property type="match status" value="2"/>
</dbReference>
<proteinExistence type="predicted"/>
<dbReference type="Pfam" id="PF13365">
    <property type="entry name" value="Trypsin_2"/>
    <property type="match status" value="1"/>
</dbReference>
<protein>
    <recommendedName>
        <fullName evidence="4">Trypsin-like peptidase domain-containing protein</fullName>
    </recommendedName>
</protein>
<evidence type="ECO:0000313" key="2">
    <source>
        <dbReference type="EMBL" id="ALO66500.1"/>
    </source>
</evidence>
<dbReference type="PROSITE" id="PS51257">
    <property type="entry name" value="PROKAR_LIPOPROTEIN"/>
    <property type="match status" value="1"/>
</dbReference>
<feature type="compositionally biased region" description="Low complexity" evidence="1">
    <location>
        <begin position="45"/>
        <end position="58"/>
    </location>
</feature>
<organism evidence="2 3">
    <name type="scientific">Arthrobacter alpinus</name>
    <dbReference type="NCBI Taxonomy" id="656366"/>
    <lineage>
        <taxon>Bacteria</taxon>
        <taxon>Bacillati</taxon>
        <taxon>Actinomycetota</taxon>
        <taxon>Actinomycetes</taxon>
        <taxon>Micrococcales</taxon>
        <taxon>Micrococcaceae</taxon>
        <taxon>Arthrobacter</taxon>
    </lineage>
</organism>
<reference evidence="2 3" key="2">
    <citation type="journal article" date="2016" name="J. Biotechnol.">
        <title>Complete genome sequence of Arthrobacter alpinus ERGS4:06, a yellow pigmented bacterium tolerant to cold and radiations isolated from Sikkim Himalaya.</title>
        <authorList>
            <person name="Kumar R."/>
            <person name="Singh D."/>
            <person name="Swarnkar M.K."/>
            <person name="Singh A.K."/>
            <person name="Kumar S."/>
        </authorList>
    </citation>
    <scope>NUCLEOTIDE SEQUENCE [LARGE SCALE GENOMIC DNA]</scope>
    <source>
        <strain evidence="2 3">ERGS4:06</strain>
    </source>
</reference>